<evidence type="ECO:0000256" key="1">
    <source>
        <dbReference type="PROSITE-ProRule" id="PRU00221"/>
    </source>
</evidence>
<dbReference type="PANTHER" id="PTHR19879">
    <property type="entry name" value="TRANSCRIPTION INITIATION FACTOR TFIID"/>
    <property type="match status" value="1"/>
</dbReference>
<feature type="repeat" description="WD" evidence="1">
    <location>
        <begin position="13"/>
        <end position="45"/>
    </location>
</feature>
<dbReference type="SUPFAM" id="SSF50978">
    <property type="entry name" value="WD40 repeat-like"/>
    <property type="match status" value="1"/>
</dbReference>
<keyword evidence="3" id="KW-1185">Reference proteome</keyword>
<keyword evidence="1" id="KW-0853">WD repeat</keyword>
<feature type="repeat" description="WD" evidence="1">
    <location>
        <begin position="57"/>
        <end position="99"/>
    </location>
</feature>
<dbReference type="Pfam" id="PF00400">
    <property type="entry name" value="WD40"/>
    <property type="match status" value="4"/>
</dbReference>
<reference evidence="2 3" key="1">
    <citation type="submission" date="2021-03" db="EMBL/GenBank/DDBJ databases">
        <title>Whole genome shotgun sequence of Actinoplanes toevensis NBRC 105298.</title>
        <authorList>
            <person name="Komaki H."/>
            <person name="Tamura T."/>
        </authorList>
    </citation>
    <scope>NUCLEOTIDE SEQUENCE [LARGE SCALE GENOMIC DNA]</scope>
    <source>
        <strain evidence="2 3">NBRC 105298</strain>
    </source>
</reference>
<accession>A0A919W9A7</accession>
<feature type="repeat" description="WD" evidence="1">
    <location>
        <begin position="103"/>
        <end position="135"/>
    </location>
</feature>
<protein>
    <recommendedName>
        <fullName evidence="4">WD40 repeat domain-containing protein</fullName>
    </recommendedName>
</protein>
<organism evidence="2 3">
    <name type="scientific">Paractinoplanes toevensis</name>
    <dbReference type="NCBI Taxonomy" id="571911"/>
    <lineage>
        <taxon>Bacteria</taxon>
        <taxon>Bacillati</taxon>
        <taxon>Actinomycetota</taxon>
        <taxon>Actinomycetes</taxon>
        <taxon>Micromonosporales</taxon>
        <taxon>Micromonosporaceae</taxon>
        <taxon>Paractinoplanes</taxon>
    </lineage>
</organism>
<dbReference type="PROSITE" id="PS50082">
    <property type="entry name" value="WD_REPEATS_2"/>
    <property type="match status" value="3"/>
</dbReference>
<dbReference type="InterPro" id="IPR036322">
    <property type="entry name" value="WD40_repeat_dom_sf"/>
</dbReference>
<dbReference type="SUPFAM" id="SSF50952">
    <property type="entry name" value="Soluble quinoprotein glucose dehydrogenase"/>
    <property type="match status" value="1"/>
</dbReference>
<evidence type="ECO:0008006" key="4">
    <source>
        <dbReference type="Google" id="ProtNLM"/>
    </source>
</evidence>
<dbReference type="PANTHER" id="PTHR19879:SF9">
    <property type="entry name" value="TRANSCRIPTION INITIATION FACTOR TFIID SUBUNIT 5"/>
    <property type="match status" value="1"/>
</dbReference>
<name>A0A919W9A7_9ACTN</name>
<dbReference type="Proteomes" id="UP000677082">
    <property type="component" value="Unassembled WGS sequence"/>
</dbReference>
<comment type="caution">
    <text evidence="2">The sequence shown here is derived from an EMBL/GenBank/DDBJ whole genome shotgun (WGS) entry which is preliminary data.</text>
</comment>
<dbReference type="PROSITE" id="PS50294">
    <property type="entry name" value="WD_REPEATS_REGION"/>
    <property type="match status" value="2"/>
</dbReference>
<dbReference type="Gene3D" id="2.130.10.10">
    <property type="entry name" value="YVTN repeat-like/Quinoprotein amine dehydrogenase"/>
    <property type="match status" value="2"/>
</dbReference>
<evidence type="ECO:0000313" key="2">
    <source>
        <dbReference type="EMBL" id="GIM95980.1"/>
    </source>
</evidence>
<dbReference type="EMBL" id="BOQN01000102">
    <property type="protein sequence ID" value="GIM95980.1"/>
    <property type="molecule type" value="Genomic_DNA"/>
</dbReference>
<dbReference type="InterPro" id="IPR001680">
    <property type="entry name" value="WD40_rpt"/>
</dbReference>
<dbReference type="InterPro" id="IPR011041">
    <property type="entry name" value="Quinoprot_gluc/sorb_DH_b-prop"/>
</dbReference>
<sequence>MSSIVRVTVGTGGPAHAAPVSCVAFRADGGRLASGSHDRSVIVWDTTDPARPAMVTEFGHHAAVLSVAFNPAAADLLATGSADGTAAVWRVVDDRPASQMKVLGGHPGAVTSVAWMPDGQHLICQIAESRAAVWNAFGETYLGELTDCVRLAVSVDGLVATVGADNLVAVRDLWRDPGRITYLPAAAVEDCAWSPDGATLALAGADGSLELLNAELLPIRSVRVGDTPLRGVTWSTDGSSIIAGTYDPGLVALDIAGRPQWRHTDVRLWPRSLAAAGGTVAAATFGGRPHLLVRSTGQPLGAGPGQAPAEPSAPFRGGVVAATGRIVTAGPAGERHPLWEHDTRVTAVAAVGDRVIVSAAHRSVRVMLLSDHDLVIELGITLHAPEPVKAVAVLGAPEAPVVVAASHDFRLFSWTLDWTGMPAGPRLIGEFGYGIAALTRLDDHRLTATDHHGEMVILALGPDGALSA</sequence>
<proteinExistence type="predicted"/>
<evidence type="ECO:0000313" key="3">
    <source>
        <dbReference type="Proteomes" id="UP000677082"/>
    </source>
</evidence>
<dbReference type="AlphaFoldDB" id="A0A919W9A7"/>
<gene>
    <name evidence="2" type="ORF">Ato02nite_077730</name>
</gene>
<dbReference type="InterPro" id="IPR015943">
    <property type="entry name" value="WD40/YVTN_repeat-like_dom_sf"/>
</dbReference>
<dbReference type="SMART" id="SM00320">
    <property type="entry name" value="WD40"/>
    <property type="match status" value="6"/>
</dbReference>